<reference evidence="19 20" key="1">
    <citation type="submission" date="2019-09" db="EMBL/GenBank/DDBJ databases">
        <title>Genome sequence of Adhaeribacter sp. M2.</title>
        <authorList>
            <person name="Srinivasan S."/>
        </authorList>
    </citation>
    <scope>NUCLEOTIDE SEQUENCE [LARGE SCALE GENOMIC DNA]</scope>
    <source>
        <strain evidence="19 20">M2</strain>
    </source>
</reference>
<dbReference type="Gene3D" id="1.10.10.760">
    <property type="entry name" value="E-set domains of sugar-utilizing enzymes"/>
    <property type="match status" value="1"/>
</dbReference>
<feature type="binding site" evidence="16">
    <location>
        <begin position="325"/>
        <end position="329"/>
    </location>
    <ligand>
        <name>substrate</name>
    </ligand>
</feature>
<dbReference type="InterPro" id="IPR017853">
    <property type="entry name" value="GH"/>
</dbReference>
<evidence type="ECO:0000313" key="19">
    <source>
        <dbReference type="EMBL" id="KAA9346146.1"/>
    </source>
</evidence>
<dbReference type="GO" id="GO:0005992">
    <property type="term" value="P:trehalose biosynthetic process"/>
    <property type="evidence" value="ECO:0007669"/>
    <property type="project" value="UniProtKB-UniRule"/>
</dbReference>
<dbReference type="PANTHER" id="PTHR43651:SF11">
    <property type="entry name" value="MALTO-OLIGOSYLTREHALOSE TREHALOHYDROLASE"/>
    <property type="match status" value="1"/>
</dbReference>
<evidence type="ECO:0000256" key="17">
    <source>
        <dbReference type="PIRSR" id="PIRSR006337-3"/>
    </source>
</evidence>
<comment type="pathway">
    <text evidence="2 14">Glycan biosynthesis; trehalose biosynthesis.</text>
</comment>
<comment type="caution">
    <text evidence="19">The sequence shown here is derived from an EMBL/GenBank/DDBJ whole genome shotgun (WGS) entry which is preliminary data.</text>
</comment>
<evidence type="ECO:0000256" key="14">
    <source>
        <dbReference type="PIRNR" id="PIRNR006337"/>
    </source>
</evidence>
<evidence type="ECO:0000256" key="11">
    <source>
        <dbReference type="ARBA" id="ARBA00033284"/>
    </source>
</evidence>
<dbReference type="EMBL" id="VTWT01000001">
    <property type="protein sequence ID" value="KAA9346146.1"/>
    <property type="molecule type" value="Genomic_DNA"/>
</dbReference>
<name>A0A5N1J5G4_9BACT</name>
<evidence type="ECO:0000256" key="16">
    <source>
        <dbReference type="PIRSR" id="PIRSR006337-2"/>
    </source>
</evidence>
<dbReference type="Gene3D" id="2.60.40.10">
    <property type="entry name" value="Immunoglobulins"/>
    <property type="match status" value="1"/>
</dbReference>
<evidence type="ECO:0000256" key="12">
    <source>
        <dbReference type="ARBA" id="ARBA00034013"/>
    </source>
</evidence>
<evidence type="ECO:0000256" key="2">
    <source>
        <dbReference type="ARBA" id="ARBA00005199"/>
    </source>
</evidence>
<dbReference type="Gene3D" id="3.20.20.80">
    <property type="entry name" value="Glycosidases"/>
    <property type="match status" value="1"/>
</dbReference>
<proteinExistence type="inferred from homology"/>
<evidence type="ECO:0000256" key="3">
    <source>
        <dbReference type="ARBA" id="ARBA00008061"/>
    </source>
</evidence>
<dbReference type="Pfam" id="PF00128">
    <property type="entry name" value="Alpha-amylase"/>
    <property type="match status" value="1"/>
</dbReference>
<dbReference type="SMART" id="SM00642">
    <property type="entry name" value="Aamy"/>
    <property type="match status" value="1"/>
</dbReference>
<evidence type="ECO:0000256" key="4">
    <source>
        <dbReference type="ARBA" id="ARBA00012268"/>
    </source>
</evidence>
<dbReference type="InterPro" id="IPR013783">
    <property type="entry name" value="Ig-like_fold"/>
</dbReference>
<dbReference type="SUPFAM" id="SSF81296">
    <property type="entry name" value="E set domains"/>
    <property type="match status" value="1"/>
</dbReference>
<dbReference type="InterPro" id="IPR013780">
    <property type="entry name" value="Glyco_hydro_b"/>
</dbReference>
<sequence>MSLYQKTGAWLQPDGTCRFTVWAPEAETVTLKITSPEEKSIRMEPMEFGYWSVDVKAVAAGTRYKFQLNGDLERPDPASMHQPDGVHEASAVVNHHDFAWEDKTWTGVPLEKMIIYELHTGTFTDQHTFEGIISKLDYVVELGITAIEIMPVSQFPGSRNWGYDGVYPSAVQESYGGPNGLKKLVNACHAKGIAVILDVVYNHLGPEGNYLNDFGPYFTDKYKTPWGSALNFDDAYCDGVRNFFLQNALMWFREYHIDALRLDAVHAIMDMSANHFLKELATEVNKLNLELGKKHFLIAESDLNDVRMVNPLAKGGNGMDGQWCDEFHHALYALVTGETDGYYADFGKLEDLEKAFRDTFVYNGNYSPHRHKTYGNSAAENPARQFVVFAQNHDQVGNRMLGDRISETVSFPMLKLIAATYILSPYVPMLFMGEEYGEKNPFQYFISHTDKDLVEAVQKGRKEEFKAFKWAGEVPDPQAEETFQNSILSWNYQEGEHYALWDFYRQIIQLRKSHEVFSNLDKDNLKTIADPAKKLLTVKRWTANKEVLCRYNFGKEAQEISLENNTTWQLLLNSGSPSSSESKATAVSGKVTVPPESILILER</sequence>
<comment type="subcellular location">
    <subcellularLocation>
        <location evidence="1 15">Cytoplasm</location>
    </subcellularLocation>
</comment>
<dbReference type="InterPro" id="IPR006047">
    <property type="entry name" value="GH13_cat_dom"/>
</dbReference>
<gene>
    <name evidence="19" type="primary">treZ</name>
    <name evidence="19" type="ORF">F0P94_03420</name>
</gene>
<dbReference type="CDD" id="cd02853">
    <property type="entry name" value="E_set_MTHase_like_N"/>
    <property type="match status" value="1"/>
</dbReference>
<protein>
    <recommendedName>
        <fullName evidence="5 13">Malto-oligosyltrehalose trehalohydrolase</fullName>
        <shortName evidence="14">MTHase</shortName>
        <ecNumber evidence="4 13">3.2.1.141</ecNumber>
    </recommendedName>
    <alternativeName>
        <fullName evidence="11 14">4-alpha-D-((1-&gt;4)-alpha-D-glucano)trehalose trehalohydrolase</fullName>
    </alternativeName>
    <alternativeName>
        <fullName evidence="10 14">Maltooligosyl trehalose trehalohydrolase</fullName>
    </alternativeName>
</protein>
<evidence type="ECO:0000256" key="8">
    <source>
        <dbReference type="ARBA" id="ARBA00023277"/>
    </source>
</evidence>
<dbReference type="CDD" id="cd11325">
    <property type="entry name" value="AmyAc_GTHase"/>
    <property type="match status" value="1"/>
</dbReference>
<dbReference type="PIRSF" id="PIRSF006337">
    <property type="entry name" value="Trehalose_TreZ"/>
    <property type="match status" value="1"/>
</dbReference>
<comment type="catalytic activity">
    <reaction evidence="12 14">
        <text>hydrolysis of (1-&gt;4)-alpha-D-glucosidic linkage in 4-alpha-D-[(1-&gt;4)-alpha-D-glucanosyl]n trehalose to yield trehalose and (1-&gt;4)-alpha-D-glucan.</text>
        <dbReference type="EC" id="3.2.1.141"/>
    </reaction>
</comment>
<evidence type="ECO:0000313" key="20">
    <source>
        <dbReference type="Proteomes" id="UP000326570"/>
    </source>
</evidence>
<dbReference type="InterPro" id="IPR012768">
    <property type="entry name" value="Trehalose_TreZ"/>
</dbReference>
<dbReference type="GO" id="GO:0033942">
    <property type="term" value="F:4-alpha-D-(1-&gt;4)-alpha-D-glucanotrehalose trehalohydrolase activity"/>
    <property type="evidence" value="ECO:0007669"/>
    <property type="project" value="UniProtKB-EC"/>
</dbReference>
<evidence type="ECO:0000256" key="15">
    <source>
        <dbReference type="PIRSR" id="PIRSR006337-1"/>
    </source>
</evidence>
<dbReference type="Proteomes" id="UP000326570">
    <property type="component" value="Unassembled WGS sequence"/>
</dbReference>
<evidence type="ECO:0000259" key="18">
    <source>
        <dbReference type="SMART" id="SM00642"/>
    </source>
</evidence>
<evidence type="ECO:0000256" key="1">
    <source>
        <dbReference type="ARBA" id="ARBA00004496"/>
    </source>
</evidence>
<evidence type="ECO:0000256" key="5">
    <source>
        <dbReference type="ARBA" id="ARBA00015938"/>
    </source>
</evidence>
<feature type="site" description="Transition state stabilizer" evidence="17">
    <location>
        <position position="394"/>
    </location>
</feature>
<feature type="active site" description="Proton donor" evidence="15">
    <location>
        <position position="300"/>
    </location>
</feature>
<keyword evidence="20" id="KW-1185">Reference proteome</keyword>
<feature type="active site" description="Nucleophile" evidence="15">
    <location>
        <position position="263"/>
    </location>
</feature>
<comment type="similarity">
    <text evidence="3 14">Belongs to the glycosyl hydrolase 13 family.</text>
</comment>
<evidence type="ECO:0000256" key="6">
    <source>
        <dbReference type="ARBA" id="ARBA00022490"/>
    </source>
</evidence>
<keyword evidence="8" id="KW-0119">Carbohydrate metabolism</keyword>
<dbReference type="UniPathway" id="UPA00299"/>
<dbReference type="InterPro" id="IPR044901">
    <property type="entry name" value="Trehalose_TreZ_E-set_sf"/>
</dbReference>
<dbReference type="Pfam" id="PF02922">
    <property type="entry name" value="CBM_48"/>
    <property type="match status" value="1"/>
</dbReference>
<evidence type="ECO:0000256" key="7">
    <source>
        <dbReference type="ARBA" id="ARBA00022801"/>
    </source>
</evidence>
<dbReference type="InterPro" id="IPR004193">
    <property type="entry name" value="Glyco_hydro_13_N"/>
</dbReference>
<dbReference type="SUPFAM" id="SSF51445">
    <property type="entry name" value="(Trans)glycosidases"/>
    <property type="match status" value="1"/>
</dbReference>
<keyword evidence="6" id="KW-0963">Cytoplasm</keyword>
<dbReference type="Gene3D" id="2.60.40.1180">
    <property type="entry name" value="Golgi alpha-mannosidase II"/>
    <property type="match status" value="1"/>
</dbReference>
<dbReference type="RefSeq" id="WP_150902289.1">
    <property type="nucleotide sequence ID" value="NZ_VTWT01000001.1"/>
</dbReference>
<evidence type="ECO:0000256" key="13">
    <source>
        <dbReference type="NCBIfam" id="TIGR02402"/>
    </source>
</evidence>
<evidence type="ECO:0000256" key="10">
    <source>
        <dbReference type="ARBA" id="ARBA00032057"/>
    </source>
</evidence>
<keyword evidence="7 14" id="KW-0378">Hydrolase</keyword>
<dbReference type="AlphaFoldDB" id="A0A5N1J5G4"/>
<dbReference type="PANTHER" id="PTHR43651">
    <property type="entry name" value="1,4-ALPHA-GLUCAN-BRANCHING ENZYME"/>
    <property type="match status" value="1"/>
</dbReference>
<feature type="binding site" evidence="16">
    <location>
        <begin position="261"/>
        <end position="266"/>
    </location>
    <ligand>
        <name>substrate</name>
    </ligand>
</feature>
<evidence type="ECO:0000256" key="9">
    <source>
        <dbReference type="ARBA" id="ARBA00023295"/>
    </source>
</evidence>
<dbReference type="InterPro" id="IPR014756">
    <property type="entry name" value="Ig_E-set"/>
</dbReference>
<dbReference type="EC" id="3.2.1.141" evidence="4 13"/>
<keyword evidence="9 14" id="KW-0326">Glycosidase</keyword>
<feature type="binding site" evidence="16">
    <location>
        <begin position="393"/>
        <end position="398"/>
    </location>
    <ligand>
        <name>substrate</name>
    </ligand>
</feature>
<feature type="domain" description="Glycosyl hydrolase family 13 catalytic" evidence="18">
    <location>
        <begin position="117"/>
        <end position="461"/>
    </location>
</feature>
<accession>A0A5N1J5G4</accession>
<dbReference type="NCBIfam" id="TIGR02402">
    <property type="entry name" value="trehalose_TreZ"/>
    <property type="match status" value="1"/>
</dbReference>
<organism evidence="19 20">
    <name type="scientific">Adhaeribacter soli</name>
    <dbReference type="NCBI Taxonomy" id="2607655"/>
    <lineage>
        <taxon>Bacteria</taxon>
        <taxon>Pseudomonadati</taxon>
        <taxon>Bacteroidota</taxon>
        <taxon>Cytophagia</taxon>
        <taxon>Cytophagales</taxon>
        <taxon>Hymenobacteraceae</taxon>
        <taxon>Adhaeribacter</taxon>
    </lineage>
</organism>
<dbReference type="GO" id="GO:0005737">
    <property type="term" value="C:cytoplasm"/>
    <property type="evidence" value="ECO:0007669"/>
    <property type="project" value="UniProtKB-SubCell"/>
</dbReference>